<dbReference type="PANTHER" id="PTHR42938">
    <property type="entry name" value="FORMATE DEHYDROGENASE 1"/>
    <property type="match status" value="1"/>
</dbReference>
<dbReference type="EMBL" id="CAXHTA020000016">
    <property type="protein sequence ID" value="CAL5226811.1"/>
    <property type="molecule type" value="Genomic_DNA"/>
</dbReference>
<dbReference type="CDD" id="cd12175">
    <property type="entry name" value="2-Hacid_dh_11"/>
    <property type="match status" value="1"/>
</dbReference>
<accession>A0ABP1G7R4</accession>
<gene>
    <name evidence="4" type="primary">g9672</name>
    <name evidence="4" type="ORF">VP750_LOCUS8717</name>
</gene>
<dbReference type="Gene3D" id="3.40.50.720">
    <property type="entry name" value="NAD(P)-binding Rossmann-like Domain"/>
    <property type="match status" value="4"/>
</dbReference>
<dbReference type="Pfam" id="PF02826">
    <property type="entry name" value="2-Hacid_dh_C"/>
    <property type="match status" value="2"/>
</dbReference>
<organism evidence="4 5">
    <name type="scientific">Coccomyxa viridis</name>
    <dbReference type="NCBI Taxonomy" id="1274662"/>
    <lineage>
        <taxon>Eukaryota</taxon>
        <taxon>Viridiplantae</taxon>
        <taxon>Chlorophyta</taxon>
        <taxon>core chlorophytes</taxon>
        <taxon>Trebouxiophyceae</taxon>
        <taxon>Trebouxiophyceae incertae sedis</taxon>
        <taxon>Coccomyxaceae</taxon>
        <taxon>Coccomyxa</taxon>
    </lineage>
</organism>
<proteinExistence type="predicted"/>
<feature type="domain" description="D-isomer specific 2-hydroxyacid dehydrogenase NAD-binding" evidence="3">
    <location>
        <begin position="397"/>
        <end position="560"/>
    </location>
</feature>
<dbReference type="Proteomes" id="UP001497392">
    <property type="component" value="Unassembled WGS sequence"/>
</dbReference>
<evidence type="ECO:0000256" key="1">
    <source>
        <dbReference type="ARBA" id="ARBA00023002"/>
    </source>
</evidence>
<feature type="domain" description="D-isomer specific 2-hydroxyacid dehydrogenase catalytic" evidence="2">
    <location>
        <begin position="325"/>
        <end position="589"/>
    </location>
</feature>
<dbReference type="Pfam" id="PF00389">
    <property type="entry name" value="2-Hacid_dh"/>
    <property type="match status" value="2"/>
</dbReference>
<dbReference type="PANTHER" id="PTHR42938:SF44">
    <property type="entry name" value="D-ISOMER SPECIFIC 2-HYDROXYACID DEHYDROGENASE NAD-BINDING"/>
    <property type="match status" value="1"/>
</dbReference>
<sequence length="591" mass="63625">MIDSTKPLHEQVQDADVLVPTTGPVDAQAIRSAKKLKLIVTPATGYSNIDIEAAAEIGIPVCTSPGVNAASVAEAALMMMLARQAREQEASFQRGDIGVPFGIQLAGKRLGIVGMGNTGARLARAAEALEMQVIPITSHISRADIEEMLRSCMFVSLHCPLTPKTRGLIGRAELAMMPQGSMIVNYARGEVIDKEALEEALASGHIGGAGLDAHHEEPADPSGPLYQHPNVIAHPHTGGSTQDVVEMYSSLLLENTPYNLPPWADNVLRGQTVGAHNFVRDFVHKMPGKDEQWHILWCLDAWHILYNALEMKLPPWCTLHMIDITKPLHEQVANMDVLVPTTGTVDAQAICSAKKLKLIVQPATGYSNIDVETAAELGIPVCNSPGVNAASVAEAALMTMLMLARRAREQEAVFRRRGIGEPFGIQLGGKRLGIVGMGNIGGRLARAAEALEMQVIPITSHSSRADIEEMLRSCMCVSLHCPLTPKTRGLIGRAELAMMPQGSMIINYARGEVIDKEALVEALSSGHIGGAGLDAHHEEPADPSEPLYQHPNVIATPHTGVSTQDVVEMYSSLLVDNIVRRKEGKALLHRL</sequence>
<dbReference type="SUPFAM" id="SSF51735">
    <property type="entry name" value="NAD(P)-binding Rossmann-fold domains"/>
    <property type="match status" value="2"/>
</dbReference>
<dbReference type="InterPro" id="IPR006139">
    <property type="entry name" value="D-isomer_2_OHA_DH_cat_dom"/>
</dbReference>
<feature type="domain" description="D-isomer specific 2-hydroxyacid dehydrogenase catalytic" evidence="2">
    <location>
        <begin position="5"/>
        <end position="246"/>
    </location>
</feature>
<evidence type="ECO:0000313" key="4">
    <source>
        <dbReference type="EMBL" id="CAL5226811.1"/>
    </source>
</evidence>
<keyword evidence="1" id="KW-0560">Oxidoreductase</keyword>
<name>A0ABP1G7R4_9CHLO</name>
<dbReference type="SUPFAM" id="SSF52283">
    <property type="entry name" value="Formate/glycerate dehydrogenase catalytic domain-like"/>
    <property type="match status" value="2"/>
</dbReference>
<protein>
    <submittedName>
        <fullName evidence="4">G9672 protein</fullName>
    </submittedName>
</protein>
<evidence type="ECO:0000259" key="2">
    <source>
        <dbReference type="Pfam" id="PF00389"/>
    </source>
</evidence>
<dbReference type="InterPro" id="IPR036291">
    <property type="entry name" value="NAD(P)-bd_dom_sf"/>
</dbReference>
<dbReference type="InterPro" id="IPR029753">
    <property type="entry name" value="D-isomer_DH_CS"/>
</dbReference>
<evidence type="ECO:0000313" key="5">
    <source>
        <dbReference type="Proteomes" id="UP001497392"/>
    </source>
</evidence>
<dbReference type="PROSITE" id="PS00671">
    <property type="entry name" value="D_2_HYDROXYACID_DH_3"/>
    <property type="match status" value="2"/>
</dbReference>
<evidence type="ECO:0000259" key="3">
    <source>
        <dbReference type="Pfam" id="PF02826"/>
    </source>
</evidence>
<dbReference type="InterPro" id="IPR006140">
    <property type="entry name" value="D-isomer_DH_NAD-bd"/>
</dbReference>
<keyword evidence="5" id="KW-1185">Reference proteome</keyword>
<comment type="caution">
    <text evidence="4">The sequence shown here is derived from an EMBL/GenBank/DDBJ whole genome shotgun (WGS) entry which is preliminary data.</text>
</comment>
<reference evidence="4 5" key="1">
    <citation type="submission" date="2024-06" db="EMBL/GenBank/DDBJ databases">
        <authorList>
            <person name="Kraege A."/>
            <person name="Thomma B."/>
        </authorList>
    </citation>
    <scope>NUCLEOTIDE SEQUENCE [LARGE SCALE GENOMIC DNA]</scope>
</reference>
<feature type="domain" description="D-isomer specific 2-hydroxyacid dehydrogenase NAD-binding" evidence="3">
    <location>
        <begin position="76"/>
        <end position="238"/>
    </location>
</feature>